<protein>
    <recommendedName>
        <fullName evidence="4">threonine-phosphate decarboxylase</fullName>
        <ecNumber evidence="4">4.1.1.81</ecNumber>
    </recommendedName>
    <alternativeName>
        <fullName evidence="8">L-threonine-O-3-phosphate decarboxylase</fullName>
    </alternativeName>
</protein>
<dbReference type="OrthoDB" id="9799304at2"/>
<evidence type="ECO:0000313" key="11">
    <source>
        <dbReference type="EMBL" id="ADI28553.1"/>
    </source>
</evidence>
<comment type="function">
    <text evidence="2">Decarboxylates L-threonine-O-3-phosphate to yield (R)-1-amino-2-propanol O-2-phosphate, the precursor for the linkage between the nucleotide loop and the corrin ring in cobalamin.</text>
</comment>
<gene>
    <name evidence="11" type="ordered locus">M301_0165</name>
</gene>
<reference evidence="12" key="1">
    <citation type="submission" date="2010-05" db="EMBL/GenBank/DDBJ databases">
        <title>Complete sequence of Methylotenera sp. 301.</title>
        <authorList>
            <person name="Lucas S."/>
            <person name="Copeland A."/>
            <person name="Lapidus A."/>
            <person name="Cheng J.-F."/>
            <person name="Bruce D."/>
            <person name="Goodwin L."/>
            <person name="Pitluck S."/>
            <person name="Clum A."/>
            <person name="Land M."/>
            <person name="Hauser L."/>
            <person name="Kyrpides N."/>
            <person name="Ivanova N."/>
            <person name="Chistoservova L."/>
            <person name="Kalyuzhnaya M."/>
            <person name="Woyke T."/>
        </authorList>
    </citation>
    <scope>NUCLEOTIDE SEQUENCE [LARGE SCALE GENOMIC DNA]</scope>
    <source>
        <strain evidence="12">301</strain>
    </source>
</reference>
<accession>D7DKU2</accession>
<dbReference type="RefSeq" id="WP_013146870.1">
    <property type="nucleotide sequence ID" value="NC_014207.1"/>
</dbReference>
<name>D7DKU2_METV0</name>
<dbReference type="KEGG" id="meh:M301_0165"/>
<dbReference type="Gene3D" id="3.40.640.10">
    <property type="entry name" value="Type I PLP-dependent aspartate aminotransferase-like (Major domain)"/>
    <property type="match status" value="1"/>
</dbReference>
<evidence type="ECO:0000256" key="9">
    <source>
        <dbReference type="ARBA" id="ARBA00048531"/>
    </source>
</evidence>
<evidence type="ECO:0000256" key="2">
    <source>
        <dbReference type="ARBA" id="ARBA00003444"/>
    </source>
</evidence>
<dbReference type="CDD" id="cd00609">
    <property type="entry name" value="AAT_like"/>
    <property type="match status" value="1"/>
</dbReference>
<dbReference type="UniPathway" id="UPA00148"/>
<organism evidence="11 12">
    <name type="scientific">Methylotenera versatilis (strain 301)</name>
    <dbReference type="NCBI Taxonomy" id="666681"/>
    <lineage>
        <taxon>Bacteria</taxon>
        <taxon>Pseudomonadati</taxon>
        <taxon>Pseudomonadota</taxon>
        <taxon>Betaproteobacteria</taxon>
        <taxon>Nitrosomonadales</taxon>
        <taxon>Methylophilaceae</taxon>
        <taxon>Methylotenera</taxon>
    </lineage>
</organism>
<feature type="domain" description="Aminotransferase class I/classII large" evidence="10">
    <location>
        <begin position="65"/>
        <end position="297"/>
    </location>
</feature>
<dbReference type="STRING" id="666681.M301_0165"/>
<keyword evidence="6" id="KW-0663">Pyridoxal phosphate</keyword>
<proteinExistence type="predicted"/>
<evidence type="ECO:0000256" key="3">
    <source>
        <dbReference type="ARBA" id="ARBA00004953"/>
    </source>
</evidence>
<comment type="cofactor">
    <cofactor evidence="1">
        <name>pyridoxal 5'-phosphate</name>
        <dbReference type="ChEBI" id="CHEBI:597326"/>
    </cofactor>
</comment>
<dbReference type="PANTHER" id="PTHR42885:SF1">
    <property type="entry name" value="THREONINE-PHOSPHATE DECARBOXYLASE"/>
    <property type="match status" value="1"/>
</dbReference>
<dbReference type="GO" id="GO:0030170">
    <property type="term" value="F:pyridoxal phosphate binding"/>
    <property type="evidence" value="ECO:0007669"/>
    <property type="project" value="InterPro"/>
</dbReference>
<evidence type="ECO:0000256" key="8">
    <source>
        <dbReference type="ARBA" id="ARBA00029996"/>
    </source>
</evidence>
<dbReference type="InterPro" id="IPR015422">
    <property type="entry name" value="PyrdxlP-dep_Trfase_small"/>
</dbReference>
<dbReference type="GO" id="GO:0009236">
    <property type="term" value="P:cobalamin biosynthetic process"/>
    <property type="evidence" value="ECO:0007669"/>
    <property type="project" value="UniProtKB-UniPathway"/>
</dbReference>
<dbReference type="NCBIfam" id="TIGR01140">
    <property type="entry name" value="L_thr_O3P_dcar"/>
    <property type="match status" value="1"/>
</dbReference>
<sequence>MLEHGGNLAAAAKQYDIPLENWLDLSTGINPDGYPIVDIPAAAWQKLPLEDDGLIEAACAHYGSQFALPTAGSQAALQVLPQLRAASKVAMPKFMYQEHANAWQANGHEVIKFDFFPDEKIIEQADVLLLCNPNNPTATKFSVSELLSWHAALAARGGWLIVDEAFMDATPERSIAKYTHLEGLFVLRSLGKFFGLAGARVGFLLAETHILKQMQEAIGPWSITGPSRLIAKQALLDITWQEKARVQLAENSRKLAILLTKYNLTPMSGTALFQFVPTKEAQALQQHLAQQGIWIRLFSDAPGLSARTAVRFGLPPEDGWERLESALNLWQNRLIT</sequence>
<dbReference type="InterPro" id="IPR015421">
    <property type="entry name" value="PyrdxlP-dep_Trfase_major"/>
</dbReference>
<comment type="catalytic activity">
    <reaction evidence="9">
        <text>O-phospho-L-threonine + H(+) = (R)-1-aminopropan-2-yl phosphate + CO2</text>
        <dbReference type="Rhea" id="RHEA:11492"/>
        <dbReference type="ChEBI" id="CHEBI:15378"/>
        <dbReference type="ChEBI" id="CHEBI:16526"/>
        <dbReference type="ChEBI" id="CHEBI:58563"/>
        <dbReference type="ChEBI" id="CHEBI:58675"/>
        <dbReference type="EC" id="4.1.1.81"/>
    </reaction>
</comment>
<evidence type="ECO:0000259" key="10">
    <source>
        <dbReference type="Pfam" id="PF00155"/>
    </source>
</evidence>
<evidence type="ECO:0000313" key="12">
    <source>
        <dbReference type="Proteomes" id="UP000000383"/>
    </source>
</evidence>
<dbReference type="PANTHER" id="PTHR42885">
    <property type="entry name" value="HISTIDINOL-PHOSPHATE AMINOTRANSFERASE-RELATED"/>
    <property type="match status" value="1"/>
</dbReference>
<dbReference type="HOGENOM" id="CLU_017584_3_4_4"/>
<dbReference type="InterPro" id="IPR005860">
    <property type="entry name" value="CobD"/>
</dbReference>
<keyword evidence="5" id="KW-0169">Cobalamin biosynthesis</keyword>
<evidence type="ECO:0000256" key="4">
    <source>
        <dbReference type="ARBA" id="ARBA00012285"/>
    </source>
</evidence>
<dbReference type="EMBL" id="CP002056">
    <property type="protein sequence ID" value="ADI28553.1"/>
    <property type="molecule type" value="Genomic_DNA"/>
</dbReference>
<keyword evidence="7" id="KW-0456">Lyase</keyword>
<evidence type="ECO:0000256" key="6">
    <source>
        <dbReference type="ARBA" id="ARBA00022898"/>
    </source>
</evidence>
<comment type="pathway">
    <text evidence="3">Cofactor biosynthesis; adenosylcobalamin biosynthesis.</text>
</comment>
<dbReference type="EC" id="4.1.1.81" evidence="4"/>
<dbReference type="GO" id="GO:0048472">
    <property type="term" value="F:threonine-phosphate decarboxylase activity"/>
    <property type="evidence" value="ECO:0007669"/>
    <property type="project" value="UniProtKB-EC"/>
</dbReference>
<evidence type="ECO:0000256" key="5">
    <source>
        <dbReference type="ARBA" id="ARBA00022573"/>
    </source>
</evidence>
<dbReference type="Proteomes" id="UP000000383">
    <property type="component" value="Chromosome"/>
</dbReference>
<dbReference type="eggNOG" id="COG0079">
    <property type="taxonomic scope" value="Bacteria"/>
</dbReference>
<reference evidence="11 12" key="2">
    <citation type="journal article" date="2011" name="J. Bacteriol.">
        <title>Genomes of three methylotrophs from a single niche uncover genetic and metabolic divergence of Methylophilaceae.</title>
        <authorList>
            <person name="Lapidus A."/>
            <person name="Clum A."/>
            <person name="Labutti K."/>
            <person name="Kaluzhnaya M.G."/>
            <person name="Lim S."/>
            <person name="Beck D.A."/>
            <person name="Glavina Del Rio T."/>
            <person name="Nolan M."/>
            <person name="Mavromatis K."/>
            <person name="Huntemann M."/>
            <person name="Lucas S."/>
            <person name="Lidstrom M.E."/>
            <person name="Ivanova N."/>
            <person name="Chistoserdova L."/>
        </authorList>
    </citation>
    <scope>NUCLEOTIDE SEQUENCE [LARGE SCALE GENOMIC DNA]</scope>
    <source>
        <strain evidence="11 12">301</strain>
    </source>
</reference>
<evidence type="ECO:0000256" key="1">
    <source>
        <dbReference type="ARBA" id="ARBA00001933"/>
    </source>
</evidence>
<dbReference type="InterPro" id="IPR004839">
    <property type="entry name" value="Aminotransferase_I/II_large"/>
</dbReference>
<keyword evidence="12" id="KW-1185">Reference proteome</keyword>
<dbReference type="InterPro" id="IPR015424">
    <property type="entry name" value="PyrdxlP-dep_Trfase"/>
</dbReference>
<dbReference type="AlphaFoldDB" id="D7DKU2"/>
<dbReference type="PROSITE" id="PS00105">
    <property type="entry name" value="AA_TRANSFER_CLASS_1"/>
    <property type="match status" value="1"/>
</dbReference>
<dbReference type="Gene3D" id="3.90.1150.10">
    <property type="entry name" value="Aspartate Aminotransferase, domain 1"/>
    <property type="match status" value="1"/>
</dbReference>
<dbReference type="Pfam" id="PF00155">
    <property type="entry name" value="Aminotran_1_2"/>
    <property type="match status" value="1"/>
</dbReference>
<dbReference type="InterPro" id="IPR004838">
    <property type="entry name" value="NHTrfase_class1_PyrdxlP-BS"/>
</dbReference>
<evidence type="ECO:0000256" key="7">
    <source>
        <dbReference type="ARBA" id="ARBA00023239"/>
    </source>
</evidence>
<dbReference type="SUPFAM" id="SSF53383">
    <property type="entry name" value="PLP-dependent transferases"/>
    <property type="match status" value="1"/>
</dbReference>